<evidence type="ECO:0000256" key="2">
    <source>
        <dbReference type="ARBA" id="ARBA00022771"/>
    </source>
</evidence>
<dbReference type="Proteomes" id="UP000198287">
    <property type="component" value="Unassembled WGS sequence"/>
</dbReference>
<keyword evidence="1" id="KW-0479">Metal-binding</keyword>
<dbReference type="PANTHER" id="PTHR10315:SF117">
    <property type="entry name" value="RING-TYPE E3 UBIQUITIN TRANSFERASE"/>
    <property type="match status" value="1"/>
</dbReference>
<dbReference type="GO" id="GO:0061630">
    <property type="term" value="F:ubiquitin protein ligase activity"/>
    <property type="evidence" value="ECO:0007669"/>
    <property type="project" value="TreeGrafter"/>
</dbReference>
<dbReference type="UniPathway" id="UPA00143"/>
<dbReference type="InterPro" id="IPR013083">
    <property type="entry name" value="Znf_RING/FYVE/PHD"/>
</dbReference>
<evidence type="ECO:0000313" key="5">
    <source>
        <dbReference type="EMBL" id="OXA48828.1"/>
    </source>
</evidence>
<protein>
    <submittedName>
        <fullName evidence="5">Putative E3 ubiquitin-protein ligase sinah</fullName>
    </submittedName>
</protein>
<dbReference type="InterPro" id="IPR049548">
    <property type="entry name" value="Sina-like_RING"/>
</dbReference>
<dbReference type="OrthoDB" id="8182903at2759"/>
<proteinExistence type="predicted"/>
<sequence>MSRTVVYNFERRKNVVIAVHCGNKLGNKKSYAPPPAVLRGALECIICLDAPASPIHRCENGHITCGICAENVALCGICRTRLQVSVLAERLSRQLDLTCNCPNFYTGCVSPIAAAYVKDHLANCYYRDMMTCALSRQEPLHRCGDKIPIGFRDYSEHLQTAHGVEFVEIFDGEWTSRDYFCPMDGDEFEAAEAPSIDKVIKKNNQTFFFHSHNDGEQYRFWVTMLGNDKEAEKFTFQLKISGEIDASRKVEQYSIPVLAYYDYSKSTEGELATKCVLIPPSHFALFGAKRDSYPNNYFFLRFDFTLQSQQTRLPV</sequence>
<dbReference type="InterPro" id="IPR052088">
    <property type="entry name" value="E3_ubiquitin-ligase_SINA"/>
</dbReference>
<dbReference type="GO" id="GO:0008270">
    <property type="term" value="F:zinc ion binding"/>
    <property type="evidence" value="ECO:0007669"/>
    <property type="project" value="UniProtKB-KW"/>
</dbReference>
<keyword evidence="3" id="KW-0862">Zinc</keyword>
<dbReference type="GO" id="GO:0016567">
    <property type="term" value="P:protein ubiquitination"/>
    <property type="evidence" value="ECO:0007669"/>
    <property type="project" value="UniProtKB-UniPathway"/>
</dbReference>
<dbReference type="EMBL" id="LNIX01000011">
    <property type="protein sequence ID" value="OXA48828.1"/>
    <property type="molecule type" value="Genomic_DNA"/>
</dbReference>
<organism evidence="5 6">
    <name type="scientific">Folsomia candida</name>
    <name type="common">Springtail</name>
    <dbReference type="NCBI Taxonomy" id="158441"/>
    <lineage>
        <taxon>Eukaryota</taxon>
        <taxon>Metazoa</taxon>
        <taxon>Ecdysozoa</taxon>
        <taxon>Arthropoda</taxon>
        <taxon>Hexapoda</taxon>
        <taxon>Collembola</taxon>
        <taxon>Entomobryomorpha</taxon>
        <taxon>Isotomoidea</taxon>
        <taxon>Isotomidae</taxon>
        <taxon>Proisotominae</taxon>
        <taxon>Folsomia</taxon>
    </lineage>
</organism>
<dbReference type="AlphaFoldDB" id="A0A226DUY0"/>
<dbReference type="GO" id="GO:0005737">
    <property type="term" value="C:cytoplasm"/>
    <property type="evidence" value="ECO:0007669"/>
    <property type="project" value="TreeGrafter"/>
</dbReference>
<dbReference type="PANTHER" id="PTHR10315">
    <property type="entry name" value="E3 UBIQUITIN PROTEIN LIGASE SIAH"/>
    <property type="match status" value="1"/>
</dbReference>
<name>A0A226DUY0_FOLCA</name>
<feature type="domain" description="E3 ubiquitin-protein ligase Sina-like RING finger" evidence="4">
    <location>
        <begin position="44"/>
        <end position="78"/>
    </location>
</feature>
<keyword evidence="6" id="KW-1185">Reference proteome</keyword>
<dbReference type="Pfam" id="PF21362">
    <property type="entry name" value="Sina_RING"/>
    <property type="match status" value="1"/>
</dbReference>
<reference evidence="5 6" key="1">
    <citation type="submission" date="2015-12" db="EMBL/GenBank/DDBJ databases">
        <title>The genome of Folsomia candida.</title>
        <authorList>
            <person name="Faddeeva A."/>
            <person name="Derks M.F."/>
            <person name="Anvar Y."/>
            <person name="Smit S."/>
            <person name="Van Straalen N."/>
            <person name="Roelofs D."/>
        </authorList>
    </citation>
    <scope>NUCLEOTIDE SEQUENCE [LARGE SCALE GENOMIC DNA]</scope>
    <source>
        <strain evidence="5 6">VU population</strain>
        <tissue evidence="5">Whole body</tissue>
    </source>
</reference>
<dbReference type="Gene3D" id="3.30.40.10">
    <property type="entry name" value="Zinc/RING finger domain, C3HC4 (zinc finger)"/>
    <property type="match status" value="1"/>
</dbReference>
<accession>A0A226DUY0</accession>
<gene>
    <name evidence="5" type="ORF">Fcan01_16247</name>
</gene>
<evidence type="ECO:0000256" key="3">
    <source>
        <dbReference type="ARBA" id="ARBA00022833"/>
    </source>
</evidence>
<evidence type="ECO:0000259" key="4">
    <source>
        <dbReference type="Pfam" id="PF21362"/>
    </source>
</evidence>
<evidence type="ECO:0000313" key="6">
    <source>
        <dbReference type="Proteomes" id="UP000198287"/>
    </source>
</evidence>
<comment type="caution">
    <text evidence="5">The sequence shown here is derived from an EMBL/GenBank/DDBJ whole genome shotgun (WGS) entry which is preliminary data.</text>
</comment>
<keyword evidence="2" id="KW-0863">Zinc-finger</keyword>
<evidence type="ECO:0000256" key="1">
    <source>
        <dbReference type="ARBA" id="ARBA00022723"/>
    </source>
</evidence>